<dbReference type="EMBL" id="SHKI01000005">
    <property type="protein sequence ID" value="RZT64746.1"/>
    <property type="molecule type" value="Genomic_DNA"/>
</dbReference>
<evidence type="ECO:0000256" key="2">
    <source>
        <dbReference type="ARBA" id="ARBA00023315"/>
    </source>
</evidence>
<keyword evidence="7" id="KW-1185">Reference proteome</keyword>
<feature type="domain" description="Phospholipid/glycerol acyltransferase" evidence="5">
    <location>
        <begin position="65"/>
        <end position="188"/>
    </location>
</feature>
<reference evidence="6 7" key="1">
    <citation type="journal article" date="2015" name="Stand. Genomic Sci.">
        <title>Genomic Encyclopedia of Bacterial and Archaeal Type Strains, Phase III: the genomes of soil and plant-associated and newly described type strains.</title>
        <authorList>
            <person name="Whitman W.B."/>
            <person name="Woyke T."/>
            <person name="Klenk H.P."/>
            <person name="Zhou Y."/>
            <person name="Lilburn T.G."/>
            <person name="Beck B.J."/>
            <person name="De Vos P."/>
            <person name="Vandamme P."/>
            <person name="Eisen J.A."/>
            <person name="Garrity G."/>
            <person name="Hugenholtz P."/>
            <person name="Kyrpides N.C."/>
        </authorList>
    </citation>
    <scope>NUCLEOTIDE SEQUENCE [LARGE SCALE GENOMIC DNA]</scope>
    <source>
        <strain evidence="6 7">RF6</strain>
    </source>
</reference>
<name>A0A4Q7TUX6_9MICO</name>
<feature type="region of interest" description="Disordered" evidence="3">
    <location>
        <begin position="249"/>
        <end position="271"/>
    </location>
</feature>
<evidence type="ECO:0000256" key="4">
    <source>
        <dbReference type="SAM" id="Phobius"/>
    </source>
</evidence>
<dbReference type="GO" id="GO:0003841">
    <property type="term" value="F:1-acylglycerol-3-phosphate O-acyltransferase activity"/>
    <property type="evidence" value="ECO:0007669"/>
    <property type="project" value="TreeGrafter"/>
</dbReference>
<keyword evidence="4" id="KW-0472">Membrane</keyword>
<comment type="caution">
    <text evidence="6">The sequence shown here is derived from an EMBL/GenBank/DDBJ whole genome shotgun (WGS) entry which is preliminary data.</text>
</comment>
<dbReference type="SUPFAM" id="SSF69593">
    <property type="entry name" value="Glycerol-3-phosphate (1)-acyltransferase"/>
    <property type="match status" value="1"/>
</dbReference>
<dbReference type="GO" id="GO:0006654">
    <property type="term" value="P:phosphatidic acid biosynthetic process"/>
    <property type="evidence" value="ECO:0007669"/>
    <property type="project" value="TreeGrafter"/>
</dbReference>
<evidence type="ECO:0000256" key="1">
    <source>
        <dbReference type="ARBA" id="ARBA00022679"/>
    </source>
</evidence>
<accession>A0A4Q7TUX6</accession>
<keyword evidence="2 6" id="KW-0012">Acyltransferase</keyword>
<dbReference type="PANTHER" id="PTHR10434">
    <property type="entry name" value="1-ACYL-SN-GLYCEROL-3-PHOSPHATE ACYLTRANSFERASE"/>
    <property type="match status" value="1"/>
</dbReference>
<evidence type="ECO:0000313" key="7">
    <source>
        <dbReference type="Proteomes" id="UP000291832"/>
    </source>
</evidence>
<dbReference type="SMART" id="SM00563">
    <property type="entry name" value="PlsC"/>
    <property type="match status" value="1"/>
</dbReference>
<evidence type="ECO:0000313" key="6">
    <source>
        <dbReference type="EMBL" id="RZT64746.1"/>
    </source>
</evidence>
<dbReference type="Proteomes" id="UP000291832">
    <property type="component" value="Unassembled WGS sequence"/>
</dbReference>
<protein>
    <submittedName>
        <fullName evidence="6">1-acyl-sn-glycerol-3-phosphate acyltransferase</fullName>
    </submittedName>
</protein>
<feature type="transmembrane region" description="Helical" evidence="4">
    <location>
        <begin position="33"/>
        <end position="53"/>
    </location>
</feature>
<evidence type="ECO:0000256" key="3">
    <source>
        <dbReference type="SAM" id="MobiDB-lite"/>
    </source>
</evidence>
<proteinExistence type="predicted"/>
<keyword evidence="4" id="KW-0812">Transmembrane</keyword>
<gene>
    <name evidence="6" type="ORF">EV139_2170</name>
</gene>
<dbReference type="PANTHER" id="PTHR10434:SF55">
    <property type="entry name" value="POSSIBLE ACYLTRANSFERASE"/>
    <property type="match status" value="1"/>
</dbReference>
<organism evidence="6 7">
    <name type="scientific">Leucobacter luti</name>
    <dbReference type="NCBI Taxonomy" id="340320"/>
    <lineage>
        <taxon>Bacteria</taxon>
        <taxon>Bacillati</taxon>
        <taxon>Actinomycetota</taxon>
        <taxon>Actinomycetes</taxon>
        <taxon>Micrococcales</taxon>
        <taxon>Microbacteriaceae</taxon>
        <taxon>Leucobacter</taxon>
    </lineage>
</organism>
<keyword evidence="1 6" id="KW-0808">Transferase</keyword>
<dbReference type="InterPro" id="IPR002123">
    <property type="entry name" value="Plipid/glycerol_acylTrfase"/>
</dbReference>
<keyword evidence="4" id="KW-1133">Transmembrane helix</keyword>
<dbReference type="Pfam" id="PF01553">
    <property type="entry name" value="Acyltransferase"/>
    <property type="match status" value="1"/>
</dbReference>
<evidence type="ECO:0000259" key="5">
    <source>
        <dbReference type="SMART" id="SM00563"/>
    </source>
</evidence>
<sequence length="271" mass="29949">MQPEDRASGIMGSMTDTVKIRGRSSAEKRRPSVFWVLSGLVLPIWSLMVRYRFTPQSKLPQTGPFIIAPNHYSEIDPIAVGAAVWHLGRLPRFMAKASLFKIPVFGRLLRASGQIPVERVGAARPGAGSANPIGAAAELIANDSGVIVYPEGTLTRDPELWPMRGKTGAIRLALESGIPVIPVAHWGTQELMPRYAKRIHPFPRKTIHVSVGEPLDLSKYADRPLDQRVMNEATRDLMDAITALLAELRGETPPPERWDPTKHQQSETGRF</sequence>
<dbReference type="CDD" id="cd07989">
    <property type="entry name" value="LPLAT_AGPAT-like"/>
    <property type="match status" value="1"/>
</dbReference>
<dbReference type="GO" id="GO:0005886">
    <property type="term" value="C:plasma membrane"/>
    <property type="evidence" value="ECO:0007669"/>
    <property type="project" value="TreeGrafter"/>
</dbReference>
<dbReference type="AlphaFoldDB" id="A0A4Q7TUX6"/>